<dbReference type="Pfam" id="PF07394">
    <property type="entry name" value="DUF1501"/>
    <property type="match status" value="1"/>
</dbReference>
<reference evidence="2 3" key="1">
    <citation type="submission" date="2017-05" db="EMBL/GenBank/DDBJ databases">
        <authorList>
            <person name="Varghese N."/>
            <person name="Submissions S."/>
        </authorList>
    </citation>
    <scope>NUCLEOTIDE SEQUENCE [LARGE SCALE GENOMIC DNA]</scope>
    <source>
        <strain evidence="2 3">DSM 25457</strain>
    </source>
</reference>
<gene>
    <name evidence="2" type="ORF">SAMN06265222_107199</name>
</gene>
<comment type="caution">
    <text evidence="2">The sequence shown here is derived from an EMBL/GenBank/DDBJ whole genome shotgun (WGS) entry which is preliminary data.</text>
</comment>
<proteinExistence type="predicted"/>
<dbReference type="EMBL" id="FXUG01000007">
    <property type="protein sequence ID" value="SMP61963.1"/>
    <property type="molecule type" value="Genomic_DNA"/>
</dbReference>
<accession>A0ABY1Q7D9</accession>
<evidence type="ECO:0000313" key="3">
    <source>
        <dbReference type="Proteomes" id="UP001158067"/>
    </source>
</evidence>
<sequence>MINPEKLSLQGRRLLDRRGFLGTAGLSTAGLALTSMLSADGLLASDLGGGAGGHSEVGRAGHKAPIRPSIDPDRPYASRKPHFDMPAKQVLVIYLPGAVSHLDTFDYKPALWDLDGKKPPGLPAVTFEGPSGNIAKPFWDFKPRGETGKMVSDLVPHLAKQVDDFCFFHALKTDTSAHPQGENFMNTGFTMEGFPSFGSWVTYALGTENQELPSFVAINDPRGMARSGKNNFGNGFLPAAFQGTDFTAKNPPTNLNRPRGLSAHDDRATIDLLQRLNARHLSLYPGDANLAGRIASYELAGKMQTSVPDVMDLAGESAATLKAYGVEGGSELRGHYARNCILARRLIEKGVRVVQLFNGSDPAGGNGITNWDSHSDIKRTHAMQAEIMDQPTAALIADMRQRGLLDHTLVVWATEFGRMPFLQANGTGRDHNPGAFTCFLTGAGAKRGFSYGESDEFGFKAAVNETTVYDFNATLLHLMGLDHERLTFYHNGIERRLTNVHGTVVKDVVA</sequence>
<dbReference type="PROSITE" id="PS51318">
    <property type="entry name" value="TAT"/>
    <property type="match status" value="1"/>
</dbReference>
<name>A0ABY1Q7D9_9BACT</name>
<dbReference type="InterPro" id="IPR017850">
    <property type="entry name" value="Alkaline_phosphatase_core_sf"/>
</dbReference>
<dbReference type="PANTHER" id="PTHR43737">
    <property type="entry name" value="BLL7424 PROTEIN"/>
    <property type="match status" value="1"/>
</dbReference>
<organism evidence="2 3">
    <name type="scientific">Neorhodopirellula lusitana</name>
    <dbReference type="NCBI Taxonomy" id="445327"/>
    <lineage>
        <taxon>Bacteria</taxon>
        <taxon>Pseudomonadati</taxon>
        <taxon>Planctomycetota</taxon>
        <taxon>Planctomycetia</taxon>
        <taxon>Pirellulales</taxon>
        <taxon>Pirellulaceae</taxon>
        <taxon>Neorhodopirellula</taxon>
    </lineage>
</organism>
<feature type="region of interest" description="Disordered" evidence="1">
    <location>
        <begin position="53"/>
        <end position="73"/>
    </location>
</feature>
<dbReference type="InterPro" id="IPR006311">
    <property type="entry name" value="TAT_signal"/>
</dbReference>
<keyword evidence="3" id="KW-1185">Reference proteome</keyword>
<dbReference type="RefSeq" id="WP_283433273.1">
    <property type="nucleotide sequence ID" value="NZ_FXUG01000007.1"/>
</dbReference>
<dbReference type="Proteomes" id="UP001158067">
    <property type="component" value="Unassembled WGS sequence"/>
</dbReference>
<evidence type="ECO:0000256" key="1">
    <source>
        <dbReference type="SAM" id="MobiDB-lite"/>
    </source>
</evidence>
<evidence type="ECO:0008006" key="4">
    <source>
        <dbReference type="Google" id="ProtNLM"/>
    </source>
</evidence>
<dbReference type="InterPro" id="IPR010869">
    <property type="entry name" value="DUF1501"/>
</dbReference>
<dbReference type="PANTHER" id="PTHR43737:SF1">
    <property type="entry name" value="DUF1501 DOMAIN-CONTAINING PROTEIN"/>
    <property type="match status" value="1"/>
</dbReference>
<protein>
    <recommendedName>
        <fullName evidence="4">Sulfatase</fullName>
    </recommendedName>
</protein>
<dbReference type="SUPFAM" id="SSF53649">
    <property type="entry name" value="Alkaline phosphatase-like"/>
    <property type="match status" value="1"/>
</dbReference>
<evidence type="ECO:0000313" key="2">
    <source>
        <dbReference type="EMBL" id="SMP61963.1"/>
    </source>
</evidence>